<dbReference type="InterPro" id="IPR015422">
    <property type="entry name" value="PyrdxlP-dep_Trfase_small"/>
</dbReference>
<gene>
    <name evidence="23" type="ORF">Cadr_000009135</name>
</gene>
<keyword evidence="4 22" id="KW-0812">Transmembrane</keyword>
<evidence type="ECO:0000256" key="9">
    <source>
        <dbReference type="ARBA" id="ARBA00022989"/>
    </source>
</evidence>
<evidence type="ECO:0000313" key="24">
    <source>
        <dbReference type="Proteomes" id="UP000299084"/>
    </source>
</evidence>
<evidence type="ECO:0000256" key="2">
    <source>
        <dbReference type="ARBA" id="ARBA00004760"/>
    </source>
</evidence>
<keyword evidence="24" id="KW-1185">Reference proteome</keyword>
<evidence type="ECO:0000256" key="7">
    <source>
        <dbReference type="ARBA" id="ARBA00022919"/>
    </source>
</evidence>
<dbReference type="GO" id="GO:0008117">
    <property type="term" value="F:sphinganine-1-phosphate aldolase activity"/>
    <property type="evidence" value="ECO:0007669"/>
    <property type="project" value="UniProtKB-EC"/>
</dbReference>
<keyword evidence="6 20" id="KW-0663">Pyridoxal phosphate</keyword>
<evidence type="ECO:0000256" key="18">
    <source>
        <dbReference type="ARBA" id="ARBA00060475"/>
    </source>
</evidence>
<comment type="pathway">
    <text evidence="3">Sphingolipid metabolism.</text>
</comment>
<comment type="pathway">
    <text evidence="2">Lipid metabolism; sphingolipid metabolism.</text>
</comment>
<comment type="similarity">
    <text evidence="14">Belongs to the group II decarboxylase family. Sphingosine-1-phosphate lyase subfamily.</text>
</comment>
<keyword evidence="13 21" id="KW-0456">Lyase</keyword>
<evidence type="ECO:0000256" key="6">
    <source>
        <dbReference type="ARBA" id="ARBA00022898"/>
    </source>
</evidence>
<keyword evidence="7" id="KW-0746">Sphingolipid metabolism</keyword>
<name>A0A5N4DIJ2_CAMDR</name>
<dbReference type="Gene3D" id="3.90.1150.10">
    <property type="entry name" value="Aspartate Aminotransferase, domain 1"/>
    <property type="match status" value="2"/>
</dbReference>
<evidence type="ECO:0000256" key="20">
    <source>
        <dbReference type="PIRSR" id="PIRSR602129-50"/>
    </source>
</evidence>
<comment type="cofactor">
    <cofactor evidence="1 20 21">
        <name>pyridoxal 5'-phosphate</name>
        <dbReference type="ChEBI" id="CHEBI:597326"/>
    </cofactor>
</comment>
<dbReference type="FunFam" id="3.40.640.10:FF:000020">
    <property type="entry name" value="sphingosine-1-phosphate lyase 1"/>
    <property type="match status" value="1"/>
</dbReference>
<evidence type="ECO:0000256" key="4">
    <source>
        <dbReference type="ARBA" id="ARBA00022692"/>
    </source>
</evidence>
<evidence type="ECO:0000256" key="1">
    <source>
        <dbReference type="ARBA" id="ARBA00001933"/>
    </source>
</evidence>
<evidence type="ECO:0000256" key="3">
    <source>
        <dbReference type="ARBA" id="ARBA00004991"/>
    </source>
</evidence>
<reference evidence="23 24" key="1">
    <citation type="journal article" date="2019" name="Mol. Ecol. Resour.">
        <title>Improving Illumina assemblies with Hi-C and long reads: an example with the North African dromedary.</title>
        <authorList>
            <person name="Elbers J.P."/>
            <person name="Rogers M.F."/>
            <person name="Perelman P.L."/>
            <person name="Proskuryakova A.A."/>
            <person name="Serdyukova N.A."/>
            <person name="Johnson W.E."/>
            <person name="Horin P."/>
            <person name="Corander J."/>
            <person name="Murphy D."/>
            <person name="Burger P.A."/>
        </authorList>
    </citation>
    <scope>NUCLEOTIDE SEQUENCE [LARGE SCALE GENOMIC DNA]</scope>
    <source>
        <strain evidence="23">Drom800</strain>
        <tissue evidence="23">Blood</tissue>
    </source>
</reference>
<dbReference type="Gene3D" id="6.10.140.2150">
    <property type="match status" value="1"/>
</dbReference>
<evidence type="ECO:0000256" key="12">
    <source>
        <dbReference type="ARBA" id="ARBA00023136"/>
    </source>
</evidence>
<evidence type="ECO:0000256" key="13">
    <source>
        <dbReference type="ARBA" id="ARBA00023239"/>
    </source>
</evidence>
<evidence type="ECO:0000256" key="19">
    <source>
        <dbReference type="ARBA" id="ARBA00069333"/>
    </source>
</evidence>
<dbReference type="GO" id="GO:0030149">
    <property type="term" value="P:sphingolipid catabolic process"/>
    <property type="evidence" value="ECO:0007669"/>
    <property type="project" value="TreeGrafter"/>
</dbReference>
<dbReference type="InterPro" id="IPR002129">
    <property type="entry name" value="PyrdxlP-dep_de-COase"/>
</dbReference>
<feature type="modified residue" description="N6-(pyridoxal phosphate)lysine" evidence="20">
    <location>
        <position position="348"/>
    </location>
</feature>
<evidence type="ECO:0000256" key="8">
    <source>
        <dbReference type="ARBA" id="ARBA00022968"/>
    </source>
</evidence>
<dbReference type="Pfam" id="PF00282">
    <property type="entry name" value="Pyridoxal_deC"/>
    <property type="match status" value="1"/>
</dbReference>
<evidence type="ECO:0000256" key="17">
    <source>
        <dbReference type="ARBA" id="ARBA00053536"/>
    </source>
</evidence>
<dbReference type="InterPro" id="IPR015421">
    <property type="entry name" value="PyrdxlP-dep_Trfase_major"/>
</dbReference>
<protein>
    <recommendedName>
        <fullName evidence="19">Sphingosine-1-phosphate lyase 1</fullName>
        <ecNumber evidence="15">4.1.2.27</ecNumber>
    </recommendedName>
    <alternativeName>
        <fullName evidence="16">Sphingosine-1-phosphate aldolase</fullName>
    </alternativeName>
</protein>
<organism evidence="23 24">
    <name type="scientific">Camelus dromedarius</name>
    <name type="common">Dromedary</name>
    <name type="synonym">Arabian camel</name>
    <dbReference type="NCBI Taxonomy" id="9838"/>
    <lineage>
        <taxon>Eukaryota</taxon>
        <taxon>Metazoa</taxon>
        <taxon>Chordata</taxon>
        <taxon>Craniata</taxon>
        <taxon>Vertebrata</taxon>
        <taxon>Euteleostomi</taxon>
        <taxon>Mammalia</taxon>
        <taxon>Eutheria</taxon>
        <taxon>Laurasiatheria</taxon>
        <taxon>Artiodactyla</taxon>
        <taxon>Tylopoda</taxon>
        <taxon>Camelidae</taxon>
        <taxon>Camelus</taxon>
    </lineage>
</organism>
<dbReference type="EC" id="4.1.2.27" evidence="15"/>
<dbReference type="Proteomes" id="UP000299084">
    <property type="component" value="Unassembled WGS sequence"/>
</dbReference>
<keyword evidence="9 22" id="KW-1133">Transmembrane helix</keyword>
<evidence type="ECO:0000256" key="16">
    <source>
        <dbReference type="ARBA" id="ARBA00042568"/>
    </source>
</evidence>
<dbReference type="InterPro" id="IPR050477">
    <property type="entry name" value="GrpII_AminoAcid_Decarb"/>
</dbReference>
<comment type="function">
    <text evidence="17">Cleaves phosphorylated sphingoid bases (PSBs), such as sphingosine-1-phosphate, into fatty aldehydes and phosphoethanolamine. Elevates stress-induced ceramide production and apoptosis. Required for global lipid homeostasis in liver and cholesterol homeostasis in fibroblasts. Involved in the regulation of pro-inflammatory response and neutrophil trafficking. Modulates neuronal autophagy via phosphoethanolamine production which regulates accumulation of aggregate-prone proteins such as APP. Seems to play a role in establishing neuronal contact sites and axonal maintenance.</text>
</comment>
<dbReference type="Gene3D" id="3.40.640.10">
    <property type="entry name" value="Type I PLP-dependent aspartate aminotransferase-like (Major domain)"/>
    <property type="match status" value="1"/>
</dbReference>
<sequence length="578" mass="65077">MRKAFEPYFEILEVYSTKAKNYVNGHCTKYEPWQLIAWSVVWTLLIVWVYHFVFQPESKYTVPSVKYSLWSRFKKRCFKLIRKMPIVGRKVNKLNKTKDDISKHMSFLKVDKEYVKALPSQGLSPAAVLEKLKEYSSMVTFPFSADVFWQEGKASGAVYSGEKELTELLVKSYCTSTCISLQAYGDFAWSNPLHPDIFPGLRKIEAEIVRIACSLFNGGPDSCGCVRTCNIAPQSAHAAFDKAANYFGMKIIRVPLNKMMEVDIRAMRRAISRNTAMLVCSTPQFPHGVIDPVPEVAKLAVKYKIPLHVDACLGGFLIVFMEKAGYPLAQPFDFRVKGVTSISADTHKYGFAPKGSSVVLYSDKKYRSYQFFVATDWQGGIYASPTIAGSRPGGISAGCWAALMHFGESGYVEATRQIIKTTRFLKSELENIKGVFVFGNPQLSVIALGSRDFDIYRLFNLMTAKGWNLNQLQFPPSIHFCVTLVHTRKRVAIQFLKDIRESITQIMKNPKAKTTGMVGTLGFSFLWTFRWWGAIYGMAQATVDRNLVAELSSVFLDSLFSTDTVTQGNQMNGSPKPR</sequence>
<evidence type="ECO:0000256" key="15">
    <source>
        <dbReference type="ARBA" id="ARBA00038965"/>
    </source>
</evidence>
<keyword evidence="8" id="KW-0735">Signal-anchor</keyword>
<comment type="caution">
    <text evidence="23">The sequence shown here is derived from an EMBL/GenBank/DDBJ whole genome shotgun (WGS) entry which is preliminary data.</text>
</comment>
<feature type="transmembrane region" description="Helical" evidence="22">
    <location>
        <begin position="35"/>
        <end position="54"/>
    </location>
</feature>
<dbReference type="GO" id="GO:0030170">
    <property type="term" value="F:pyridoxal phosphate binding"/>
    <property type="evidence" value="ECO:0007669"/>
    <property type="project" value="InterPro"/>
</dbReference>
<evidence type="ECO:0000256" key="21">
    <source>
        <dbReference type="RuleBase" id="RU000382"/>
    </source>
</evidence>
<dbReference type="InterPro" id="IPR015424">
    <property type="entry name" value="PyrdxlP-dep_Trfase"/>
</dbReference>
<dbReference type="PANTHER" id="PTHR42735:SF6">
    <property type="entry name" value="SPHINGOSINE-1-PHOSPHATE LYASE 1"/>
    <property type="match status" value="1"/>
</dbReference>
<dbReference type="FunFam" id="3.90.1150.10:FF:000020">
    <property type="entry name" value="Sphingosine-1-phosphate lyase 1"/>
    <property type="match status" value="1"/>
</dbReference>
<comment type="subcellular location">
    <subcellularLocation>
        <location evidence="18">Endoplasmic reticulum membrane</location>
        <topology evidence="18">Single-pass type III membrane protein</topology>
        <orientation evidence="18">Cytoplasmic side</orientation>
    </subcellularLocation>
</comment>
<evidence type="ECO:0000256" key="5">
    <source>
        <dbReference type="ARBA" id="ARBA00022824"/>
    </source>
</evidence>
<evidence type="ECO:0000256" key="14">
    <source>
        <dbReference type="ARBA" id="ARBA00038302"/>
    </source>
</evidence>
<dbReference type="GO" id="GO:0019752">
    <property type="term" value="P:carboxylic acid metabolic process"/>
    <property type="evidence" value="ECO:0007669"/>
    <property type="project" value="InterPro"/>
</dbReference>
<keyword evidence="11" id="KW-0443">Lipid metabolism</keyword>
<keyword evidence="12 22" id="KW-0472">Membrane</keyword>
<dbReference type="AlphaFoldDB" id="A0A5N4DIJ2"/>
<proteinExistence type="inferred from homology"/>
<dbReference type="EMBL" id="JWIN03000011">
    <property type="protein sequence ID" value="KAB1270968.1"/>
    <property type="molecule type" value="Genomic_DNA"/>
</dbReference>
<dbReference type="GO" id="GO:0005789">
    <property type="term" value="C:endoplasmic reticulum membrane"/>
    <property type="evidence" value="ECO:0007669"/>
    <property type="project" value="UniProtKB-SubCell"/>
</dbReference>
<keyword evidence="5" id="KW-0256">Endoplasmic reticulum</keyword>
<evidence type="ECO:0000256" key="11">
    <source>
        <dbReference type="ARBA" id="ARBA00023098"/>
    </source>
</evidence>
<keyword evidence="10" id="KW-0944">Nitration</keyword>
<dbReference type="PANTHER" id="PTHR42735">
    <property type="match status" value="1"/>
</dbReference>
<evidence type="ECO:0000256" key="22">
    <source>
        <dbReference type="SAM" id="Phobius"/>
    </source>
</evidence>
<dbReference type="STRING" id="9838.ENSCDRP00005013678"/>
<accession>A0A5N4DIJ2</accession>
<dbReference type="FunFam" id="6.10.140.2150:FF:000001">
    <property type="entry name" value="Sphingosine-1-phosphate lyase 1"/>
    <property type="match status" value="1"/>
</dbReference>
<evidence type="ECO:0000313" key="23">
    <source>
        <dbReference type="EMBL" id="KAB1270968.1"/>
    </source>
</evidence>
<dbReference type="SUPFAM" id="SSF53383">
    <property type="entry name" value="PLP-dependent transferases"/>
    <property type="match status" value="1"/>
</dbReference>
<evidence type="ECO:0000256" key="10">
    <source>
        <dbReference type="ARBA" id="ARBA00023074"/>
    </source>
</evidence>